<keyword evidence="2" id="KW-0812">Transmembrane</keyword>
<evidence type="ECO:0000313" key="4">
    <source>
        <dbReference type="Proteomes" id="UP000326396"/>
    </source>
</evidence>
<dbReference type="CDD" id="cd06464">
    <property type="entry name" value="ACD_sHsps-like"/>
    <property type="match status" value="1"/>
</dbReference>
<dbReference type="PANTHER" id="PTHR43670">
    <property type="entry name" value="HEAT SHOCK PROTEIN 26"/>
    <property type="match status" value="1"/>
</dbReference>
<dbReference type="Proteomes" id="UP000326396">
    <property type="component" value="Linkage Group LG11"/>
</dbReference>
<proteinExistence type="predicted"/>
<reference evidence="3 4" key="1">
    <citation type="submission" date="2019-05" db="EMBL/GenBank/DDBJ databases">
        <title>Mikania micrantha, genome provides insights into the molecular mechanism of rapid growth.</title>
        <authorList>
            <person name="Liu B."/>
        </authorList>
    </citation>
    <scope>NUCLEOTIDE SEQUENCE [LARGE SCALE GENOMIC DNA]</scope>
    <source>
        <strain evidence="3">NLD-2019</strain>
        <tissue evidence="3">Leaf</tissue>
    </source>
</reference>
<dbReference type="InterPro" id="IPR008978">
    <property type="entry name" value="HSP20-like_chaperone"/>
</dbReference>
<feature type="compositionally biased region" description="Basic and acidic residues" evidence="1">
    <location>
        <begin position="125"/>
        <end position="139"/>
    </location>
</feature>
<feature type="region of interest" description="Disordered" evidence="1">
    <location>
        <begin position="117"/>
        <end position="140"/>
    </location>
</feature>
<gene>
    <name evidence="3" type="ORF">E3N88_07642</name>
</gene>
<keyword evidence="4" id="KW-1185">Reference proteome</keyword>
<dbReference type="AlphaFoldDB" id="A0A5N6PTH9"/>
<protein>
    <recommendedName>
        <fullName evidence="5">SHSP domain-containing protein</fullName>
    </recommendedName>
</protein>
<comment type="caution">
    <text evidence="3">The sequence shown here is derived from an EMBL/GenBank/DDBJ whole genome shotgun (WGS) entry which is preliminary data.</text>
</comment>
<dbReference type="GO" id="GO:0034605">
    <property type="term" value="P:cellular response to heat"/>
    <property type="evidence" value="ECO:0007669"/>
    <property type="project" value="TreeGrafter"/>
</dbReference>
<dbReference type="Gene3D" id="2.60.40.790">
    <property type="match status" value="1"/>
</dbReference>
<accession>A0A5N6PTH9</accession>
<sequence>MDLQNEVDLSTSKNEPLVAFNTDQTDSMFILTFNIQKGGYRRKDINIEINEDGSRITISGENPNNSFHKTFIIPEGVVLDKIKARFDQQQSRLTIRMPKSVKGMMNGIVIQEFKEPHVPDQQSHNVDEEIRQGDPKEKMNTSTTTTIIAGSTLLVSLIVVIFSFISSKNKSSKKTD</sequence>
<keyword evidence="2" id="KW-0472">Membrane</keyword>
<organism evidence="3 4">
    <name type="scientific">Mikania micrantha</name>
    <name type="common">bitter vine</name>
    <dbReference type="NCBI Taxonomy" id="192012"/>
    <lineage>
        <taxon>Eukaryota</taxon>
        <taxon>Viridiplantae</taxon>
        <taxon>Streptophyta</taxon>
        <taxon>Embryophyta</taxon>
        <taxon>Tracheophyta</taxon>
        <taxon>Spermatophyta</taxon>
        <taxon>Magnoliopsida</taxon>
        <taxon>eudicotyledons</taxon>
        <taxon>Gunneridae</taxon>
        <taxon>Pentapetalae</taxon>
        <taxon>asterids</taxon>
        <taxon>campanulids</taxon>
        <taxon>Asterales</taxon>
        <taxon>Asteraceae</taxon>
        <taxon>Asteroideae</taxon>
        <taxon>Heliantheae alliance</taxon>
        <taxon>Eupatorieae</taxon>
        <taxon>Mikania</taxon>
    </lineage>
</organism>
<keyword evidence="2" id="KW-1133">Transmembrane helix</keyword>
<evidence type="ECO:0000256" key="1">
    <source>
        <dbReference type="SAM" id="MobiDB-lite"/>
    </source>
</evidence>
<dbReference type="PANTHER" id="PTHR43670:SF34">
    <property type="entry name" value="HSP20-LIKE CHAPERONES SUPERFAMILY PROTEIN"/>
    <property type="match status" value="1"/>
</dbReference>
<feature type="transmembrane region" description="Helical" evidence="2">
    <location>
        <begin position="147"/>
        <end position="165"/>
    </location>
</feature>
<dbReference type="EMBL" id="SZYD01000003">
    <property type="protein sequence ID" value="KAD6796746.1"/>
    <property type="molecule type" value="Genomic_DNA"/>
</dbReference>
<name>A0A5N6PTH9_9ASTR</name>
<dbReference type="OrthoDB" id="1920188at2759"/>
<evidence type="ECO:0000313" key="3">
    <source>
        <dbReference type="EMBL" id="KAD6796746.1"/>
    </source>
</evidence>
<dbReference type="SUPFAM" id="SSF49764">
    <property type="entry name" value="HSP20-like chaperones"/>
    <property type="match status" value="1"/>
</dbReference>
<evidence type="ECO:0000256" key="2">
    <source>
        <dbReference type="SAM" id="Phobius"/>
    </source>
</evidence>
<evidence type="ECO:0008006" key="5">
    <source>
        <dbReference type="Google" id="ProtNLM"/>
    </source>
</evidence>